<dbReference type="STRING" id="1434232.MAIT1_03512"/>
<feature type="compositionally biased region" description="Basic and acidic residues" evidence="1">
    <location>
        <begin position="24"/>
        <end position="33"/>
    </location>
</feature>
<dbReference type="AlphaFoldDB" id="A0A1Y2K6S9"/>
<name>A0A1Y2K6S9_9PROT</name>
<keyword evidence="3" id="KW-1185">Reference proteome</keyword>
<protein>
    <submittedName>
        <fullName evidence="2">Uncharacterized protein</fullName>
    </submittedName>
</protein>
<organism evidence="2 3">
    <name type="scientific">Magnetofaba australis IT-1</name>
    <dbReference type="NCBI Taxonomy" id="1434232"/>
    <lineage>
        <taxon>Bacteria</taxon>
        <taxon>Pseudomonadati</taxon>
        <taxon>Pseudomonadota</taxon>
        <taxon>Magnetococcia</taxon>
        <taxon>Magnetococcales</taxon>
        <taxon>Magnetococcaceae</taxon>
        <taxon>Magnetofaba</taxon>
    </lineage>
</organism>
<reference evidence="2 3" key="1">
    <citation type="journal article" date="2016" name="BMC Genomics">
        <title>Combined genomic and structural analyses of a cultured magnetotactic bacterium reveals its niche adaptation to a dynamic environment.</title>
        <authorList>
            <person name="Araujo A.C."/>
            <person name="Morillo V."/>
            <person name="Cypriano J."/>
            <person name="Teixeira L.C."/>
            <person name="Leao P."/>
            <person name="Lyra S."/>
            <person name="Almeida L.G."/>
            <person name="Bazylinski D.A."/>
            <person name="Vasconcellos A.T."/>
            <person name="Abreu F."/>
            <person name="Lins U."/>
        </authorList>
    </citation>
    <scope>NUCLEOTIDE SEQUENCE [LARGE SCALE GENOMIC DNA]</scope>
    <source>
        <strain evidence="2 3">IT-1</strain>
    </source>
</reference>
<feature type="region of interest" description="Disordered" evidence="1">
    <location>
        <begin position="1"/>
        <end position="33"/>
    </location>
</feature>
<evidence type="ECO:0000313" key="2">
    <source>
        <dbReference type="EMBL" id="OSM05339.1"/>
    </source>
</evidence>
<comment type="caution">
    <text evidence="2">The sequence shown here is derived from an EMBL/GenBank/DDBJ whole genome shotgun (WGS) entry which is preliminary data.</text>
</comment>
<dbReference type="EMBL" id="LVJN01000018">
    <property type="protein sequence ID" value="OSM05339.1"/>
    <property type="molecule type" value="Genomic_DNA"/>
</dbReference>
<sequence length="148" mass="16145">MDARRQQGSGGHSAADAQSRSSVHGHETRPLGKMEWSPRRRLFRVDVTGEAVGLHRHIGVTLITELRAMLMALLALQQAFAGHAHAFAHGLHALVHQQVHMIALHPRGVADAGIAFGRLELHTVAVHVSEGLHAKQTDAQSQNQHQGW</sequence>
<gene>
    <name evidence="2" type="ORF">MAIT1_03512</name>
</gene>
<accession>A0A1Y2K6S9</accession>
<evidence type="ECO:0000256" key="1">
    <source>
        <dbReference type="SAM" id="MobiDB-lite"/>
    </source>
</evidence>
<evidence type="ECO:0000313" key="3">
    <source>
        <dbReference type="Proteomes" id="UP000194003"/>
    </source>
</evidence>
<proteinExistence type="predicted"/>
<dbReference type="Proteomes" id="UP000194003">
    <property type="component" value="Unassembled WGS sequence"/>
</dbReference>